<evidence type="ECO:0000256" key="1">
    <source>
        <dbReference type="ARBA" id="ARBA00006987"/>
    </source>
</evidence>
<dbReference type="Proteomes" id="UP000323522">
    <property type="component" value="Chromosome"/>
</dbReference>
<dbReference type="PANTHER" id="PTHR42928:SF5">
    <property type="entry name" value="BLR1237 PROTEIN"/>
    <property type="match status" value="1"/>
</dbReference>
<dbReference type="Gene3D" id="3.40.190.150">
    <property type="entry name" value="Bordetella uptake gene, domain 1"/>
    <property type="match status" value="1"/>
</dbReference>
<dbReference type="InterPro" id="IPR042100">
    <property type="entry name" value="Bug_dom1"/>
</dbReference>
<accession>A0A5C1Q634</accession>
<reference evidence="2 3" key="1">
    <citation type="submission" date="2019-02" db="EMBL/GenBank/DDBJ databases">
        <title>Complete Genome Sequence and Methylome Analysis of Sphaerotilus natans subsp. sulfidivorans D-507.</title>
        <authorList>
            <person name="Fomenkov A."/>
            <person name="Gridneva E."/>
            <person name="Smolyakov D."/>
            <person name="Dubinina G."/>
            <person name="Vincze T."/>
            <person name="Grabovich M."/>
            <person name="Roberts R.J."/>
        </authorList>
    </citation>
    <scope>NUCLEOTIDE SEQUENCE [LARGE SCALE GENOMIC DNA]</scope>
    <source>
        <strain evidence="2 3">D-507</strain>
    </source>
</reference>
<evidence type="ECO:0000313" key="3">
    <source>
        <dbReference type="Proteomes" id="UP000323522"/>
    </source>
</evidence>
<dbReference type="OrthoDB" id="9150102at2"/>
<comment type="similarity">
    <text evidence="1">Belongs to the UPF0065 (bug) family.</text>
</comment>
<organism evidence="2 3">
    <name type="scientific">Sphaerotilus sulfidivorans</name>
    <dbReference type="NCBI Taxonomy" id="639200"/>
    <lineage>
        <taxon>Bacteria</taxon>
        <taxon>Pseudomonadati</taxon>
        <taxon>Pseudomonadota</taxon>
        <taxon>Betaproteobacteria</taxon>
        <taxon>Burkholderiales</taxon>
        <taxon>Sphaerotilaceae</taxon>
        <taxon>Sphaerotilus</taxon>
    </lineage>
</organism>
<dbReference type="AlphaFoldDB" id="A0A5C1Q634"/>
<dbReference type="EMBL" id="CP035708">
    <property type="protein sequence ID" value="QEN01552.1"/>
    <property type="molecule type" value="Genomic_DNA"/>
</dbReference>
<gene>
    <name evidence="2" type="ORF">EWH46_12685</name>
</gene>
<dbReference type="Pfam" id="PF03401">
    <property type="entry name" value="TctC"/>
    <property type="match status" value="1"/>
</dbReference>
<protein>
    <submittedName>
        <fullName evidence="2">Twin-arginine translocation pathway signal protein</fullName>
    </submittedName>
</protein>
<name>A0A5C1Q634_9BURK</name>
<dbReference type="KEGG" id="snn:EWH46_12685"/>
<proteinExistence type="inferred from homology"/>
<dbReference type="Gene3D" id="3.40.190.10">
    <property type="entry name" value="Periplasmic binding protein-like II"/>
    <property type="match status" value="1"/>
</dbReference>
<sequence length="371" mass="38413">MRTGGVFRCMSVGSGATDRSIWRVRPPLFSAFSREGPPMTSRRHLVLGSALLPWIAALPARAQAAPTRLLLGFPPGGTVDQISRHLSARLGEGVRVEARVGGGGRHAVEELMKAPADGSTLLLTPMSMVTLYPHLYPQLGYGAADPVPVAALASLGFALGVGPAVPASVRTLADLVGWVRAGGSSLPGYGTPGPGTPPHFIGALFERGAQCTLPHVAYRGAAPAMRDLLGGQLAVYIGPEGDFLPHLAAGGGAVRVLAVAGERRSRFLPEVPTFAEQGHGAAGLDRRELYALFLPRQARPELAQQIAARARAVLAEPATAALLAEPATAALLARLGLQEAAGGPAELGEVVRVDHAAWGPIVSRVGFTPES</sequence>
<evidence type="ECO:0000313" key="2">
    <source>
        <dbReference type="EMBL" id="QEN01552.1"/>
    </source>
</evidence>
<dbReference type="InterPro" id="IPR005064">
    <property type="entry name" value="BUG"/>
</dbReference>
<dbReference type="PANTHER" id="PTHR42928">
    <property type="entry name" value="TRICARBOXYLATE-BINDING PROTEIN"/>
    <property type="match status" value="1"/>
</dbReference>